<protein>
    <submittedName>
        <fullName evidence="2">Uncharacterized protein</fullName>
    </submittedName>
</protein>
<dbReference type="Proteomes" id="UP000266183">
    <property type="component" value="Chromosome"/>
</dbReference>
<feature type="transmembrane region" description="Helical" evidence="1">
    <location>
        <begin position="7"/>
        <end position="25"/>
    </location>
</feature>
<keyword evidence="1" id="KW-0812">Transmembrane</keyword>
<dbReference type="RefSeq" id="WP_119756562.1">
    <property type="nucleotide sequence ID" value="NZ_CP032382.1"/>
</dbReference>
<feature type="transmembrane region" description="Helical" evidence="1">
    <location>
        <begin position="52"/>
        <end position="72"/>
    </location>
</feature>
<keyword evidence="3" id="KW-1185">Reference proteome</keyword>
<name>A0A385STM2_9BACT</name>
<accession>A0A385STM2</accession>
<evidence type="ECO:0000313" key="2">
    <source>
        <dbReference type="EMBL" id="AYB33325.1"/>
    </source>
</evidence>
<dbReference type="AlphaFoldDB" id="A0A385STM2"/>
<evidence type="ECO:0000313" key="3">
    <source>
        <dbReference type="Proteomes" id="UP000266183"/>
    </source>
</evidence>
<keyword evidence="1" id="KW-0472">Membrane</keyword>
<reference evidence="3" key="1">
    <citation type="submission" date="2018-09" db="EMBL/GenBank/DDBJ databases">
        <title>Chryseolinea sp. KIS68-18 isolated from soil.</title>
        <authorList>
            <person name="Weon H.-Y."/>
            <person name="Kwon S.-W."/>
            <person name="Lee S.A."/>
        </authorList>
    </citation>
    <scope>NUCLEOTIDE SEQUENCE [LARGE SCALE GENOMIC DNA]</scope>
    <source>
        <strain evidence="3">KIS68-18</strain>
    </source>
</reference>
<keyword evidence="1" id="KW-1133">Transmembrane helix</keyword>
<dbReference type="KEGG" id="chk:D4L85_23260"/>
<organism evidence="2 3">
    <name type="scientific">Chryseolinea soli</name>
    <dbReference type="NCBI Taxonomy" id="2321403"/>
    <lineage>
        <taxon>Bacteria</taxon>
        <taxon>Pseudomonadati</taxon>
        <taxon>Bacteroidota</taxon>
        <taxon>Cytophagia</taxon>
        <taxon>Cytophagales</taxon>
        <taxon>Fulvivirgaceae</taxon>
        <taxon>Chryseolinea</taxon>
    </lineage>
</organism>
<sequence length="80" mass="9216">MKQWLKIIGAVFFGTITLLLTKIAVRRLTWTYEENGHFDEATSTNYSDYGGLYGLLAVIFLIPTLVLLMSWIKTFKRGRL</sequence>
<dbReference type="EMBL" id="CP032382">
    <property type="protein sequence ID" value="AYB33325.1"/>
    <property type="molecule type" value="Genomic_DNA"/>
</dbReference>
<proteinExistence type="predicted"/>
<evidence type="ECO:0000256" key="1">
    <source>
        <dbReference type="SAM" id="Phobius"/>
    </source>
</evidence>
<gene>
    <name evidence="2" type="ORF">D4L85_23260</name>
</gene>